<proteinExistence type="predicted"/>
<name>A0AAN7SAU9_MYCAM</name>
<feature type="domain" description="Reverse transcriptase" evidence="1">
    <location>
        <begin position="1"/>
        <end position="177"/>
    </location>
</feature>
<evidence type="ECO:0000259" key="1">
    <source>
        <dbReference type="PROSITE" id="PS50878"/>
    </source>
</evidence>
<evidence type="ECO:0000313" key="3">
    <source>
        <dbReference type="Proteomes" id="UP001333110"/>
    </source>
</evidence>
<dbReference type="CDD" id="cd01650">
    <property type="entry name" value="RT_nLTR_like"/>
    <property type="match status" value="1"/>
</dbReference>
<dbReference type="AlphaFoldDB" id="A0AAN7SAU9"/>
<dbReference type="Pfam" id="PF00078">
    <property type="entry name" value="RVT_1"/>
    <property type="match status" value="1"/>
</dbReference>
<protein>
    <recommendedName>
        <fullName evidence="1">Reverse transcriptase domain-containing protein</fullName>
    </recommendedName>
</protein>
<dbReference type="InterPro" id="IPR000477">
    <property type="entry name" value="RT_dom"/>
</dbReference>
<dbReference type="InterPro" id="IPR043502">
    <property type="entry name" value="DNA/RNA_pol_sf"/>
</dbReference>
<dbReference type="PANTHER" id="PTHR33332">
    <property type="entry name" value="REVERSE TRANSCRIPTASE DOMAIN-CONTAINING PROTEIN"/>
    <property type="match status" value="1"/>
</dbReference>
<accession>A0AAN7SAU9</accession>
<dbReference type="Proteomes" id="UP001333110">
    <property type="component" value="Unassembled WGS sequence"/>
</dbReference>
<dbReference type="PROSITE" id="PS50878">
    <property type="entry name" value="RT_POL"/>
    <property type="match status" value="1"/>
</dbReference>
<dbReference type="SUPFAM" id="SSF56672">
    <property type="entry name" value="DNA/RNA polymerases"/>
    <property type="match status" value="1"/>
</dbReference>
<reference evidence="2 3" key="1">
    <citation type="journal article" date="2023" name="J. Hered.">
        <title>Chromosome-level genome of the wood stork (Mycteria americana) provides insight into avian chromosome evolution.</title>
        <authorList>
            <person name="Flamio R. Jr."/>
            <person name="Ramstad K.M."/>
        </authorList>
    </citation>
    <scope>NUCLEOTIDE SEQUENCE [LARGE SCALE GENOMIC DNA]</scope>
    <source>
        <strain evidence="2">JAX WOST 10</strain>
    </source>
</reference>
<gene>
    <name evidence="2" type="ORF">QYF61_020209</name>
</gene>
<organism evidence="2 3">
    <name type="scientific">Mycteria americana</name>
    <name type="common">Wood stork</name>
    <dbReference type="NCBI Taxonomy" id="33587"/>
    <lineage>
        <taxon>Eukaryota</taxon>
        <taxon>Metazoa</taxon>
        <taxon>Chordata</taxon>
        <taxon>Craniata</taxon>
        <taxon>Vertebrata</taxon>
        <taxon>Euteleostomi</taxon>
        <taxon>Archelosauria</taxon>
        <taxon>Archosauria</taxon>
        <taxon>Dinosauria</taxon>
        <taxon>Saurischia</taxon>
        <taxon>Theropoda</taxon>
        <taxon>Coelurosauria</taxon>
        <taxon>Aves</taxon>
        <taxon>Neognathae</taxon>
        <taxon>Neoaves</taxon>
        <taxon>Aequornithes</taxon>
        <taxon>Ciconiiformes</taxon>
        <taxon>Ciconiidae</taxon>
        <taxon>Mycteria</taxon>
    </lineage>
</organism>
<comment type="caution">
    <text evidence="2">The sequence shown here is derived from an EMBL/GenBank/DDBJ whole genome shotgun (WGS) entry which is preliminary data.</text>
</comment>
<sequence>MSQQCAQVTRLVDEGKAVDVVYLDFSKAFDTVSHSILLEKLAAHGLDRYTLHWVKNWLDGWAQRVVMNGVYSSWWPVTSGVPQGPVLGPVLFNIFINDLDEGIACTLSKFADDTKLCGSVDLLEGRKALQRDLDRLDRWAGTNCMRFNKAKCKVLRLGHNNPMRRYRLGEEWLESCLAEKDLGVLVDSHLNMSQQCAQAAKKANSILACIKNSVASRTREVIVPLYSALVRPHLEYCVQFWAPHYKRDIEVLEHVQRRATKLVKGLEQKSYEEWLRELGEVGVGLFSQVTSDRMRGNGLKLRQGRFRLDIRKFYFTERVIKHWNRLPREVVELPSLEVFKRRLDEVLMDMV</sequence>
<evidence type="ECO:0000313" key="2">
    <source>
        <dbReference type="EMBL" id="KAK4824836.1"/>
    </source>
</evidence>
<dbReference type="EMBL" id="JAUNZN010000003">
    <property type="protein sequence ID" value="KAK4824836.1"/>
    <property type="molecule type" value="Genomic_DNA"/>
</dbReference>
<keyword evidence="3" id="KW-1185">Reference proteome</keyword>